<keyword evidence="2" id="KW-0808">Transferase</keyword>
<comment type="caution">
    <text evidence="2">The sequence shown here is derived from an EMBL/GenBank/DDBJ whole genome shotgun (WGS) entry which is preliminary data.</text>
</comment>
<evidence type="ECO:0000259" key="1">
    <source>
        <dbReference type="Pfam" id="PF00535"/>
    </source>
</evidence>
<reference evidence="2 3" key="1">
    <citation type="submission" date="2019-02" db="EMBL/GenBank/DDBJ databases">
        <title>Pedobacter sp. RP-3-21 sp. nov., isolated from Arctic soil.</title>
        <authorList>
            <person name="Dahal R.H."/>
        </authorList>
    </citation>
    <scope>NUCLEOTIDE SEQUENCE [LARGE SCALE GENOMIC DNA]</scope>
    <source>
        <strain evidence="2 3">RP-3-21</strain>
    </source>
</reference>
<feature type="domain" description="Glycosyltransferase 2-like" evidence="1">
    <location>
        <begin position="45"/>
        <end position="189"/>
    </location>
</feature>
<proteinExistence type="predicted"/>
<name>A0A4R0QA84_9SPHI</name>
<organism evidence="2 3">
    <name type="scientific">Pedobacter psychrodurus</name>
    <dbReference type="NCBI Taxonomy" id="2530456"/>
    <lineage>
        <taxon>Bacteria</taxon>
        <taxon>Pseudomonadati</taxon>
        <taxon>Bacteroidota</taxon>
        <taxon>Sphingobacteriia</taxon>
        <taxon>Sphingobacteriales</taxon>
        <taxon>Sphingobacteriaceae</taxon>
        <taxon>Pedobacter</taxon>
    </lineage>
</organism>
<evidence type="ECO:0000313" key="3">
    <source>
        <dbReference type="Proteomes" id="UP000293925"/>
    </source>
</evidence>
<dbReference type="CDD" id="cd06433">
    <property type="entry name" value="GT_2_WfgS_like"/>
    <property type="match status" value="1"/>
</dbReference>
<dbReference type="InterPro" id="IPR050834">
    <property type="entry name" value="Glycosyltransf_2"/>
</dbReference>
<dbReference type="EMBL" id="SJSO01000002">
    <property type="protein sequence ID" value="TCD28955.1"/>
    <property type="molecule type" value="Genomic_DNA"/>
</dbReference>
<dbReference type="SUPFAM" id="SSF53448">
    <property type="entry name" value="Nucleotide-diphospho-sugar transferases"/>
    <property type="match status" value="1"/>
</dbReference>
<dbReference type="InterPro" id="IPR001173">
    <property type="entry name" value="Glyco_trans_2-like"/>
</dbReference>
<dbReference type="GO" id="GO:0016740">
    <property type="term" value="F:transferase activity"/>
    <property type="evidence" value="ECO:0007669"/>
    <property type="project" value="UniProtKB-KW"/>
</dbReference>
<evidence type="ECO:0000313" key="2">
    <source>
        <dbReference type="EMBL" id="TCD28955.1"/>
    </source>
</evidence>
<dbReference type="RefSeq" id="WP_131526838.1">
    <property type="nucleotide sequence ID" value="NZ_SJSO01000002.1"/>
</dbReference>
<dbReference type="InterPro" id="IPR029044">
    <property type="entry name" value="Nucleotide-diphossugar_trans"/>
</dbReference>
<dbReference type="Proteomes" id="UP000293925">
    <property type="component" value="Unassembled WGS sequence"/>
</dbReference>
<dbReference type="PANTHER" id="PTHR43685">
    <property type="entry name" value="GLYCOSYLTRANSFERASE"/>
    <property type="match status" value="1"/>
</dbReference>
<accession>A0A4R0QA84</accession>
<dbReference type="AlphaFoldDB" id="A0A4R0QA84"/>
<gene>
    <name evidence="2" type="ORF">EZ456_01995</name>
</gene>
<dbReference type="PANTHER" id="PTHR43685:SF2">
    <property type="entry name" value="GLYCOSYLTRANSFERASE 2-LIKE DOMAIN-CONTAINING PROTEIN"/>
    <property type="match status" value="1"/>
</dbReference>
<dbReference type="OrthoDB" id="9788101at2"/>
<dbReference type="Gene3D" id="3.90.550.10">
    <property type="entry name" value="Spore Coat Polysaccharide Biosynthesis Protein SpsA, Chain A"/>
    <property type="match status" value="1"/>
</dbReference>
<keyword evidence="3" id="KW-1185">Reference proteome</keyword>
<sequence length="338" mass="39044">MENLITENNGLLSKLPQNKNLKAWPWDIEVDPKIYCIKKNWPKISIVTPSYNQGVYLEQTIRSILLQNYPNLEYIIIDGGSTDNSKEIIEKYSQFINYWVSEKDNGQANAINKGLHLVSGDLFNWINSDDFLEHGALFELGMCFRGTDQIIAGSVNNFKEDEDSKNVDDSYYGLIKNTGLNIDNYFAQNGSFNFHQPGVWLGTALIQNQTIDENLHFGFDTKFILTILENYPTVNYTANTLVNFRLHELSKTLKDQDKFVEEIYKIYQYYIEHGNLKISRLAKTGLDRMRWMSHINTIASSLYPKQQKLGLILKGIWEKPTKRLNRFSLGCIKNILIS</sequence>
<protein>
    <submittedName>
        <fullName evidence="2">Glycosyltransferase</fullName>
    </submittedName>
</protein>
<dbReference type="Pfam" id="PF00535">
    <property type="entry name" value="Glycos_transf_2"/>
    <property type="match status" value="1"/>
</dbReference>